<evidence type="ECO:0000313" key="4">
    <source>
        <dbReference type="Proteomes" id="UP000217289"/>
    </source>
</evidence>
<feature type="region of interest" description="Disordered" evidence="1">
    <location>
        <begin position="1"/>
        <end position="29"/>
    </location>
</feature>
<proteinExistence type="predicted"/>
<dbReference type="Pfam" id="PF00128">
    <property type="entry name" value="Alpha-amylase"/>
    <property type="match status" value="1"/>
</dbReference>
<dbReference type="AlphaFoldDB" id="A0A250ICY6"/>
<dbReference type="Gene3D" id="2.60.40.1180">
    <property type="entry name" value="Golgi alpha-mannosidase II"/>
    <property type="match status" value="1"/>
</dbReference>
<dbReference type="InterPro" id="IPR017853">
    <property type="entry name" value="GH"/>
</dbReference>
<organism evidence="3 4">
    <name type="scientific">Melittangium boletus DSM 14713</name>
    <dbReference type="NCBI Taxonomy" id="1294270"/>
    <lineage>
        <taxon>Bacteria</taxon>
        <taxon>Pseudomonadati</taxon>
        <taxon>Myxococcota</taxon>
        <taxon>Myxococcia</taxon>
        <taxon>Myxococcales</taxon>
        <taxon>Cystobacterineae</taxon>
        <taxon>Archangiaceae</taxon>
        <taxon>Melittangium</taxon>
    </lineage>
</organism>
<dbReference type="SUPFAM" id="SSF51011">
    <property type="entry name" value="Glycosyl hydrolase domain"/>
    <property type="match status" value="1"/>
</dbReference>
<sequence length="542" mass="59454">MDSLSWEGVKKSRPMVESSPCRPSGKRANSRLPIATSLLLFPLTLSGCLHARPPAGNVTSEVRTGTPVAAPVEAPAAAPRSWADEVLYFVVVDRFADGDPSNNLQVDKSAVGAFHGGDFKGLRGQLDELSSLGVTALWITPVVKNIDGFVTGAGFPDWGYHGYWADDFQRLDPRFGSEQEFKALVDACHQRGIRVLLDVVYNHAGYLSRYQKDPQTRDWLRSEERGTCGQDDVTGCVSGLPDFKTELPEVARYLLDAQIAWGKRSGVDGFRLDTVKHVDHAFWGEHRRRTRAELGPDFYLLGEVWGGDRESLEPWFSSDELDAGFDFGFQGNALAWVQGRGRTVAFDAYLRSRHKVRKGYTLSHFLSSHDVPGALFQLQGDTSRFRLAAALQLTTSGIPVIYYGEEVGRPGGDWPANRGDMPWGERDVQPGAGLPRDESLRQLYQKLVAVRRAHPALSRGTHKGLATEGDTYVFLRHEAESGDAVVVAVNRGDKKDAVSVPWPEAWGGAAAEDLLEGGGPEAGPTLDFTVEPLSVRILGRAR</sequence>
<name>A0A250ICY6_9BACT</name>
<feature type="domain" description="Glycosyl hydrolase family 13 catalytic" evidence="2">
    <location>
        <begin position="89"/>
        <end position="451"/>
    </location>
</feature>
<dbReference type="Proteomes" id="UP000217289">
    <property type="component" value="Chromosome"/>
</dbReference>
<dbReference type="GO" id="GO:0016798">
    <property type="term" value="F:hydrolase activity, acting on glycosyl bonds"/>
    <property type="evidence" value="ECO:0007669"/>
    <property type="project" value="UniProtKB-KW"/>
</dbReference>
<dbReference type="SUPFAM" id="SSF51445">
    <property type="entry name" value="(Trans)glycosidases"/>
    <property type="match status" value="1"/>
</dbReference>
<evidence type="ECO:0000256" key="1">
    <source>
        <dbReference type="SAM" id="MobiDB-lite"/>
    </source>
</evidence>
<keyword evidence="4" id="KW-1185">Reference proteome</keyword>
<evidence type="ECO:0000259" key="2">
    <source>
        <dbReference type="SMART" id="SM00642"/>
    </source>
</evidence>
<dbReference type="Gene3D" id="3.20.20.80">
    <property type="entry name" value="Glycosidases"/>
    <property type="match status" value="1"/>
</dbReference>
<dbReference type="PANTHER" id="PTHR10357:SF209">
    <property type="entry name" value="PERIPLASMIC ALPHA-AMYLASE"/>
    <property type="match status" value="1"/>
</dbReference>
<reference evidence="3 4" key="1">
    <citation type="submission" date="2017-06" db="EMBL/GenBank/DDBJ databases">
        <authorList>
            <person name="Kim H.J."/>
            <person name="Triplett B.A."/>
        </authorList>
    </citation>
    <scope>NUCLEOTIDE SEQUENCE [LARGE SCALE GENOMIC DNA]</scope>
    <source>
        <strain evidence="3 4">DSM 14713</strain>
    </source>
</reference>
<dbReference type="PANTHER" id="PTHR10357">
    <property type="entry name" value="ALPHA-AMYLASE FAMILY MEMBER"/>
    <property type="match status" value="1"/>
</dbReference>
<dbReference type="GO" id="GO:0005975">
    <property type="term" value="P:carbohydrate metabolic process"/>
    <property type="evidence" value="ECO:0007669"/>
    <property type="project" value="InterPro"/>
</dbReference>
<gene>
    <name evidence="3" type="ORF">MEBOL_002436</name>
</gene>
<dbReference type="SMART" id="SM00642">
    <property type="entry name" value="Aamy"/>
    <property type="match status" value="1"/>
</dbReference>
<dbReference type="InterPro" id="IPR006047">
    <property type="entry name" value="GH13_cat_dom"/>
</dbReference>
<accession>A0A250ICY6</accession>
<dbReference type="InterPro" id="IPR013780">
    <property type="entry name" value="Glyco_hydro_b"/>
</dbReference>
<dbReference type="KEGG" id="mbd:MEBOL_002436"/>
<protein>
    <submittedName>
        <fullName evidence="3">Periplasmic alpha-amylase</fullName>
    </submittedName>
</protein>
<dbReference type="EMBL" id="CP022163">
    <property type="protein sequence ID" value="ATB28987.1"/>
    <property type="molecule type" value="Genomic_DNA"/>
</dbReference>
<evidence type="ECO:0000313" key="3">
    <source>
        <dbReference type="EMBL" id="ATB28987.1"/>
    </source>
</evidence>